<keyword evidence="2 6" id="KW-0808">Transferase</keyword>
<evidence type="ECO:0000256" key="3">
    <source>
        <dbReference type="SAM" id="MobiDB-lite"/>
    </source>
</evidence>
<feature type="compositionally biased region" description="Basic and acidic residues" evidence="3">
    <location>
        <begin position="13"/>
        <end position="28"/>
    </location>
</feature>
<evidence type="ECO:0000313" key="7">
    <source>
        <dbReference type="Proteomes" id="UP000230709"/>
    </source>
</evidence>
<proteinExistence type="inferred from homology"/>
<feature type="region of interest" description="Disordered" evidence="3">
    <location>
        <begin position="13"/>
        <end position="36"/>
    </location>
</feature>
<dbReference type="PANTHER" id="PTHR12215:SF10">
    <property type="entry name" value="L-AMINOADIPATE-SEMIALDEHYDE DEHYDROGENASE-PHOSPHOPANTETHEINYL TRANSFERASE"/>
    <property type="match status" value="1"/>
</dbReference>
<dbReference type="EMBL" id="CP023738">
    <property type="protein sequence ID" value="ATQ70587.1"/>
    <property type="molecule type" value="Genomic_DNA"/>
</dbReference>
<gene>
    <name evidence="6" type="ORF">CQW49_21545</name>
</gene>
<dbReference type="KEGG" id="mtw:CQW49_21545"/>
<name>A0A2D2D6F4_METT3</name>
<comment type="similarity">
    <text evidence="1">Belongs to the P-Pant transferase superfamily. Gsp/Sfp/HetI/AcpT family.</text>
</comment>
<dbReference type="GO" id="GO:0000287">
    <property type="term" value="F:magnesium ion binding"/>
    <property type="evidence" value="ECO:0007669"/>
    <property type="project" value="InterPro"/>
</dbReference>
<dbReference type="Pfam" id="PF01648">
    <property type="entry name" value="ACPS"/>
    <property type="match status" value="1"/>
</dbReference>
<protein>
    <submittedName>
        <fullName evidence="6">Phosphopantetheinyl transferase</fullName>
    </submittedName>
</protein>
<sequence>MMRVRVMDIRPEERNFPRHTSEGRRSLAIEDSPEDGDGADVVQVHWLDLADAVPADERRWLDFLDAAERARAARFYHARDRFAFTAAHALLRALLSRDLGGPPHLWRFVDQAHGKPALDPAFAFPSLEFNLSHTHGAVACAVTHGRPVGVDIENASRDIDLLALARAYFAPAETALLEALVEEERAAAFFQLWTLKEAYVKARGDGLALAFDRFAFSLDPIGVDLPDASPAEPALWRFRSVLLSGERRLSVAARSERPLRFHIRQISPSFVDAAAASPPHPERSPGEPPA</sequence>
<dbReference type="SUPFAM" id="SSF56214">
    <property type="entry name" value="4'-phosphopantetheinyl transferase"/>
    <property type="match status" value="2"/>
</dbReference>
<evidence type="ECO:0000259" key="5">
    <source>
        <dbReference type="Pfam" id="PF22624"/>
    </source>
</evidence>
<accession>A0A2D2D6F4</accession>
<dbReference type="AlphaFoldDB" id="A0A2D2D6F4"/>
<evidence type="ECO:0000259" key="4">
    <source>
        <dbReference type="Pfam" id="PF01648"/>
    </source>
</evidence>
<evidence type="ECO:0000313" key="6">
    <source>
        <dbReference type="EMBL" id="ATQ70587.1"/>
    </source>
</evidence>
<dbReference type="STRING" id="595536.GCA_000178815_00199"/>
<dbReference type="InterPro" id="IPR008278">
    <property type="entry name" value="4-PPantetheinyl_Trfase_dom"/>
</dbReference>
<reference evidence="7" key="1">
    <citation type="submission" date="2017-10" db="EMBL/GenBank/DDBJ databases">
        <title>Completed PacBio SMRT sequence of Methylosinus trichosporium OB3b reveals presence of a third large plasmid.</title>
        <authorList>
            <person name="Charles T.C."/>
            <person name="Lynch M.D.J."/>
            <person name="Heil J.R."/>
            <person name="Cheng J."/>
        </authorList>
    </citation>
    <scope>NUCLEOTIDE SEQUENCE [LARGE SCALE GENOMIC DNA]</scope>
    <source>
        <strain evidence="7">OB3b</strain>
        <plasmid evidence="7">pob3b1</plasmid>
    </source>
</reference>
<feature type="domain" description="4'-phosphopantetheinyl transferase N-terminal" evidence="5">
    <location>
        <begin position="60"/>
        <end position="141"/>
    </location>
</feature>
<keyword evidence="7" id="KW-1185">Reference proteome</keyword>
<dbReference type="PANTHER" id="PTHR12215">
    <property type="entry name" value="PHOSPHOPANTETHEINE TRANSFERASE"/>
    <property type="match status" value="1"/>
</dbReference>
<dbReference type="InterPro" id="IPR037143">
    <property type="entry name" value="4-PPantetheinyl_Trfase_dom_sf"/>
</dbReference>
<evidence type="ECO:0000256" key="2">
    <source>
        <dbReference type="ARBA" id="ARBA00022679"/>
    </source>
</evidence>
<feature type="domain" description="4'-phosphopantetheinyl transferase" evidence="4">
    <location>
        <begin position="147"/>
        <end position="245"/>
    </location>
</feature>
<organism evidence="6 7">
    <name type="scientific">Methylosinus trichosporium (strain ATCC 35070 / NCIMB 11131 / UNIQEM 75 / OB3b)</name>
    <dbReference type="NCBI Taxonomy" id="595536"/>
    <lineage>
        <taxon>Bacteria</taxon>
        <taxon>Pseudomonadati</taxon>
        <taxon>Pseudomonadota</taxon>
        <taxon>Alphaproteobacteria</taxon>
        <taxon>Hyphomicrobiales</taxon>
        <taxon>Methylocystaceae</taxon>
        <taxon>Methylosinus</taxon>
    </lineage>
</organism>
<dbReference type="Proteomes" id="UP000230709">
    <property type="component" value="Plasmid pOB3b1"/>
</dbReference>
<keyword evidence="6" id="KW-0614">Plasmid</keyword>
<geneLocation type="plasmid" evidence="7">
    <name>pob3b1</name>
</geneLocation>
<dbReference type="InterPro" id="IPR055066">
    <property type="entry name" value="AASDHPPT_N"/>
</dbReference>
<dbReference type="Pfam" id="PF22624">
    <property type="entry name" value="AASDHPPT_N"/>
    <property type="match status" value="1"/>
</dbReference>
<evidence type="ECO:0000256" key="1">
    <source>
        <dbReference type="ARBA" id="ARBA00010990"/>
    </source>
</evidence>
<dbReference type="GO" id="GO:0005829">
    <property type="term" value="C:cytosol"/>
    <property type="evidence" value="ECO:0007669"/>
    <property type="project" value="TreeGrafter"/>
</dbReference>
<dbReference type="Gene3D" id="3.90.470.20">
    <property type="entry name" value="4'-phosphopantetheinyl transferase domain"/>
    <property type="match status" value="2"/>
</dbReference>
<dbReference type="InterPro" id="IPR050559">
    <property type="entry name" value="P-Pant_transferase_sf"/>
</dbReference>
<dbReference type="GO" id="GO:0008897">
    <property type="term" value="F:holo-[acyl-carrier-protein] synthase activity"/>
    <property type="evidence" value="ECO:0007669"/>
    <property type="project" value="InterPro"/>
</dbReference>
<dbReference type="GO" id="GO:0019878">
    <property type="term" value="P:lysine biosynthetic process via aminoadipic acid"/>
    <property type="evidence" value="ECO:0007669"/>
    <property type="project" value="TreeGrafter"/>
</dbReference>